<dbReference type="EMBL" id="CQBK01000009">
    <property type="protein sequence ID" value="CNH80510.1"/>
    <property type="molecule type" value="Genomic_DNA"/>
</dbReference>
<accession>A0A0T9PT94</accession>
<evidence type="ECO:0000313" key="1">
    <source>
        <dbReference type="EMBL" id="CNH80510.1"/>
    </source>
</evidence>
<organism evidence="1 2">
    <name type="scientific">Yersinia similis</name>
    <dbReference type="NCBI Taxonomy" id="367190"/>
    <lineage>
        <taxon>Bacteria</taxon>
        <taxon>Pseudomonadati</taxon>
        <taxon>Pseudomonadota</taxon>
        <taxon>Gammaproteobacteria</taxon>
        <taxon>Enterobacterales</taxon>
        <taxon>Yersiniaceae</taxon>
        <taxon>Yersinia</taxon>
    </lineage>
</organism>
<evidence type="ECO:0000313" key="2">
    <source>
        <dbReference type="Proteomes" id="UP000038204"/>
    </source>
</evidence>
<reference evidence="1 2" key="1">
    <citation type="submission" date="2015-03" db="EMBL/GenBank/DDBJ databases">
        <authorList>
            <person name="Murphy D."/>
        </authorList>
    </citation>
    <scope>NUCLEOTIDE SEQUENCE [LARGE SCALE GENOMIC DNA]</scope>
    <source>
        <strain evidence="1 2">Y233</strain>
    </source>
</reference>
<gene>
    <name evidence="1" type="ORF">ERS008667_01574</name>
</gene>
<proteinExistence type="predicted"/>
<dbReference type="Proteomes" id="UP000038204">
    <property type="component" value="Unassembled WGS sequence"/>
</dbReference>
<dbReference type="AlphaFoldDB" id="A0A0T9PT94"/>
<dbReference type="RefSeq" id="WP_012105231.1">
    <property type="nucleotide sequence ID" value="NZ_CPYL01000033.1"/>
</dbReference>
<sequence length="139" mass="15724">MFGNGLDMHGHIDATFNSPIEGGIRLIRPTAGDYRGPGGIWLQGEPQVTELQKVNVQSVKWKDIQMLIGMGGTANPQDLRVVYINDGVNYLWPDDEGRFSDLLEFSDGLAIRQWRVISCDNRPWRNFCRALVERYRGTG</sequence>
<name>A0A0T9PT94_9GAMM</name>
<protein>
    <submittedName>
        <fullName evidence="1">Uncharacterized protein</fullName>
    </submittedName>
</protein>